<dbReference type="STRING" id="420998.JDO7802_01382"/>
<reference evidence="3 4" key="1">
    <citation type="submission" date="2015-07" db="EMBL/GenBank/DDBJ databases">
        <authorList>
            <person name="Noorani M."/>
        </authorList>
    </citation>
    <scope>NUCLEOTIDE SEQUENCE [LARGE SCALE GENOMIC DNA]</scope>
    <source>
        <strain evidence="3 4">CECT 7802</strain>
    </source>
</reference>
<sequence length="199" mass="21350">MRSLLTAIATTFTFVAPAFAEIPVTEISNYLNSFQTAKADFTQVNSDGSISTGELSIRRPGRARFDYAAPNNGLVIAGGQQVAIFDPVSNTPPEQYPLSQTPLSIILAQNVNFGRSGMLVAHGGDATQTAVTLQDPENPQYGNIQLVFTPSPTTLRQWVITDDTGAQTTVILGDMQTGVSIGASRFNIPQEMQRRGLSD</sequence>
<accession>A0A0M6YHW1</accession>
<dbReference type="PANTHER" id="PTHR35869:SF1">
    <property type="entry name" value="OUTER-MEMBRANE LIPOPROTEIN CARRIER PROTEIN"/>
    <property type="match status" value="1"/>
</dbReference>
<organism evidence="3 4">
    <name type="scientific">Jannaschia donghaensis</name>
    <dbReference type="NCBI Taxonomy" id="420998"/>
    <lineage>
        <taxon>Bacteria</taxon>
        <taxon>Pseudomonadati</taxon>
        <taxon>Pseudomonadota</taxon>
        <taxon>Alphaproteobacteria</taxon>
        <taxon>Rhodobacterales</taxon>
        <taxon>Roseobacteraceae</taxon>
        <taxon>Jannaschia</taxon>
    </lineage>
</organism>
<evidence type="ECO:0000313" key="4">
    <source>
        <dbReference type="Proteomes" id="UP000049222"/>
    </source>
</evidence>
<dbReference type="Proteomes" id="UP000049222">
    <property type="component" value="Unassembled WGS sequence"/>
</dbReference>
<dbReference type="EMBL" id="CXSU01000011">
    <property type="protein sequence ID" value="CTQ49369.1"/>
    <property type="molecule type" value="Genomic_DNA"/>
</dbReference>
<dbReference type="Gene3D" id="2.50.20.10">
    <property type="entry name" value="Lipoprotein localisation LolA/LolB/LppX"/>
    <property type="match status" value="1"/>
</dbReference>
<feature type="signal peptide" evidence="2">
    <location>
        <begin position="1"/>
        <end position="20"/>
    </location>
</feature>
<dbReference type="OrthoDB" id="9800501at2"/>
<dbReference type="InterPro" id="IPR029046">
    <property type="entry name" value="LolA/LolB/LppX"/>
</dbReference>
<gene>
    <name evidence="3" type="primary">lolA</name>
    <name evidence="3" type="ORF">JDO7802_01382</name>
</gene>
<dbReference type="RefSeq" id="WP_055083910.1">
    <property type="nucleotide sequence ID" value="NZ_CXSU01000011.1"/>
</dbReference>
<dbReference type="SUPFAM" id="SSF89392">
    <property type="entry name" value="Prokaryotic lipoproteins and lipoprotein localization factors"/>
    <property type="match status" value="1"/>
</dbReference>
<keyword evidence="3" id="KW-0449">Lipoprotein</keyword>
<dbReference type="AlphaFoldDB" id="A0A0M6YHW1"/>
<dbReference type="CDD" id="cd16325">
    <property type="entry name" value="LolA"/>
    <property type="match status" value="1"/>
</dbReference>
<protein>
    <submittedName>
        <fullName evidence="3">Outer-membrane lipoprotein carrier protein</fullName>
    </submittedName>
</protein>
<proteinExistence type="predicted"/>
<dbReference type="Pfam" id="PF03548">
    <property type="entry name" value="LolA"/>
    <property type="match status" value="1"/>
</dbReference>
<name>A0A0M6YHW1_9RHOB</name>
<dbReference type="PANTHER" id="PTHR35869">
    <property type="entry name" value="OUTER-MEMBRANE LIPOPROTEIN CARRIER PROTEIN"/>
    <property type="match status" value="1"/>
</dbReference>
<keyword evidence="1 2" id="KW-0732">Signal</keyword>
<keyword evidence="4" id="KW-1185">Reference proteome</keyword>
<dbReference type="InterPro" id="IPR004564">
    <property type="entry name" value="OM_lipoprot_carrier_LolA-like"/>
</dbReference>
<evidence type="ECO:0000313" key="3">
    <source>
        <dbReference type="EMBL" id="CTQ49369.1"/>
    </source>
</evidence>
<evidence type="ECO:0000256" key="2">
    <source>
        <dbReference type="SAM" id="SignalP"/>
    </source>
</evidence>
<evidence type="ECO:0000256" key="1">
    <source>
        <dbReference type="ARBA" id="ARBA00022729"/>
    </source>
</evidence>
<feature type="chain" id="PRO_5005807889" evidence="2">
    <location>
        <begin position="21"/>
        <end position="199"/>
    </location>
</feature>